<organism evidence="4 5">
    <name type="scientific">Nesterenkonia xinjiangensis</name>
    <dbReference type="NCBI Taxonomy" id="225327"/>
    <lineage>
        <taxon>Bacteria</taxon>
        <taxon>Bacillati</taxon>
        <taxon>Actinomycetota</taxon>
        <taxon>Actinomycetes</taxon>
        <taxon>Micrococcales</taxon>
        <taxon>Micrococcaceae</taxon>
        <taxon>Nesterenkonia</taxon>
    </lineage>
</organism>
<evidence type="ECO:0000313" key="4">
    <source>
        <dbReference type="EMBL" id="NYJ78394.1"/>
    </source>
</evidence>
<dbReference type="GO" id="GO:0006465">
    <property type="term" value="P:signal peptide processing"/>
    <property type="evidence" value="ECO:0007669"/>
    <property type="project" value="InterPro"/>
</dbReference>
<evidence type="ECO:0000256" key="1">
    <source>
        <dbReference type="SAM" id="MobiDB-lite"/>
    </source>
</evidence>
<keyword evidence="2" id="KW-1133">Transmembrane helix</keyword>
<dbReference type="Pfam" id="PF10502">
    <property type="entry name" value="Peptidase_S26"/>
    <property type="match status" value="1"/>
</dbReference>
<keyword evidence="2" id="KW-0472">Membrane</keyword>
<accession>A0A7Z0K955</accession>
<feature type="region of interest" description="Disordered" evidence="1">
    <location>
        <begin position="367"/>
        <end position="416"/>
    </location>
</feature>
<proteinExistence type="predicted"/>
<name>A0A7Z0K955_9MICC</name>
<evidence type="ECO:0000313" key="5">
    <source>
        <dbReference type="Proteomes" id="UP000535437"/>
    </source>
</evidence>
<dbReference type="AlphaFoldDB" id="A0A7Z0K955"/>
<sequence>MSRVRHVLVEALLWLVSVAGLAAIVLVICAHFFSISLILFRTGSMDPTIPQGSAAVVREIPAEEIAVGDVVTVDRPAAMPVTHRVTSVIPGETDAERVITMQGDANDSEDPHPYTVTEVREVLWSVPGLAQPIHRMGDPWMMGTITVAAALLVGWAFWPRGGASSRNGPDDDADGGDPPDAPHRPRHAGSMGASALLVSTVGLGMAGLSPGAPAQAGMASREQPVVEVVQGEHLRLTSAYRPESSLNLAPGTSALWEVGVSVEAPDPGVVRTGISSSGEFPLHVQVESCAQPWEDAEGLEAPDDAHTSHCESGHQVLRSSGAVGRDDSVEWMMEHSSEQDRWLRLVISLPPGAGPGMQGLVSSLRVHAEAEGEELSTTPPGPDPSPGPSPDPSTPPADDSDAGSDPEAAPEVEQDEGLASTGISVLVLLAAALLSMLLGRMLLRARKNSERRRQLRMDQEVGP</sequence>
<reference evidence="4 5" key="1">
    <citation type="submission" date="2020-07" db="EMBL/GenBank/DDBJ databases">
        <title>Sequencing the genomes of 1000 actinobacteria strains.</title>
        <authorList>
            <person name="Klenk H.-P."/>
        </authorList>
    </citation>
    <scope>NUCLEOTIDE SEQUENCE [LARGE SCALE GENOMIC DNA]</scope>
    <source>
        <strain evidence="4 5">DSM 15475</strain>
    </source>
</reference>
<keyword evidence="4" id="KW-0378">Hydrolase</keyword>
<dbReference type="CDD" id="cd06530">
    <property type="entry name" value="S26_SPase_I"/>
    <property type="match status" value="1"/>
</dbReference>
<evidence type="ECO:0000259" key="3">
    <source>
        <dbReference type="Pfam" id="PF10502"/>
    </source>
</evidence>
<feature type="transmembrane region" description="Helical" evidence="2">
    <location>
        <begin position="423"/>
        <end position="443"/>
    </location>
</feature>
<protein>
    <submittedName>
        <fullName evidence="4">Signal peptidase</fullName>
        <ecNumber evidence="4">3.4.-.-</ecNumber>
    </submittedName>
</protein>
<keyword evidence="5" id="KW-1185">Reference proteome</keyword>
<keyword evidence="2" id="KW-0812">Transmembrane</keyword>
<feature type="compositionally biased region" description="Pro residues" evidence="1">
    <location>
        <begin position="379"/>
        <end position="395"/>
    </location>
</feature>
<dbReference type="InterPro" id="IPR019533">
    <property type="entry name" value="Peptidase_S26"/>
</dbReference>
<dbReference type="GO" id="GO:0004252">
    <property type="term" value="F:serine-type endopeptidase activity"/>
    <property type="evidence" value="ECO:0007669"/>
    <property type="project" value="InterPro"/>
</dbReference>
<dbReference type="EC" id="3.4.-.-" evidence="4"/>
<gene>
    <name evidence="4" type="ORF">HNR09_001805</name>
</gene>
<evidence type="ECO:0000256" key="2">
    <source>
        <dbReference type="SAM" id="Phobius"/>
    </source>
</evidence>
<feature type="transmembrane region" description="Helical" evidence="2">
    <location>
        <begin position="12"/>
        <end position="40"/>
    </location>
</feature>
<dbReference type="Proteomes" id="UP000535437">
    <property type="component" value="Unassembled WGS sequence"/>
</dbReference>
<feature type="compositionally biased region" description="Acidic residues" evidence="1">
    <location>
        <begin position="398"/>
        <end position="416"/>
    </location>
</feature>
<feature type="region of interest" description="Disordered" evidence="1">
    <location>
        <begin position="301"/>
        <end position="320"/>
    </location>
</feature>
<feature type="compositionally biased region" description="Basic and acidic residues" evidence="1">
    <location>
        <begin position="303"/>
        <end position="312"/>
    </location>
</feature>
<comment type="caution">
    <text evidence="4">The sequence shown here is derived from an EMBL/GenBank/DDBJ whole genome shotgun (WGS) entry which is preliminary data.</text>
</comment>
<dbReference type="EMBL" id="JACCFY010000001">
    <property type="protein sequence ID" value="NYJ78394.1"/>
    <property type="molecule type" value="Genomic_DNA"/>
</dbReference>
<dbReference type="RefSeq" id="WP_179541741.1">
    <property type="nucleotide sequence ID" value="NZ_BAAALL010000005.1"/>
</dbReference>
<feature type="domain" description="Peptidase S26" evidence="3">
    <location>
        <begin position="19"/>
        <end position="93"/>
    </location>
</feature>
<feature type="region of interest" description="Disordered" evidence="1">
    <location>
        <begin position="163"/>
        <end position="189"/>
    </location>
</feature>